<comment type="catalytic activity">
    <reaction evidence="28">
        <text>taurocholate(out) + 2 Na(+)(out) = taurocholate(in) + 2 Na(+)(in)</text>
        <dbReference type="Rhea" id="RHEA:71875"/>
        <dbReference type="ChEBI" id="CHEBI:29101"/>
        <dbReference type="ChEBI" id="CHEBI:36257"/>
    </reaction>
</comment>
<dbReference type="GO" id="GO:0006869">
    <property type="term" value="P:lipid transport"/>
    <property type="evidence" value="ECO:0007669"/>
    <property type="project" value="UniProtKB-KW"/>
</dbReference>
<evidence type="ECO:0000256" key="22">
    <source>
        <dbReference type="ARBA" id="ARBA00034231"/>
    </source>
</evidence>
<dbReference type="PANTHER" id="PTHR10361">
    <property type="entry name" value="SODIUM-BILE ACID COTRANSPORTER"/>
    <property type="match status" value="1"/>
</dbReference>
<evidence type="ECO:0000256" key="19">
    <source>
        <dbReference type="ARBA" id="ARBA00033014"/>
    </source>
</evidence>
<feature type="transmembrane region" description="Helical" evidence="31">
    <location>
        <begin position="75"/>
        <end position="93"/>
    </location>
</feature>
<dbReference type="EMBL" id="LR790234">
    <property type="protein sequence ID" value="CAB3266096.1"/>
    <property type="molecule type" value="mRNA"/>
</dbReference>
<comment type="catalytic activity">
    <reaction evidence="22">
        <text>cholate(out) + 2 Na(+)(out) = cholate(in) + 2 Na(+)(in)</text>
        <dbReference type="Rhea" id="RHEA:71911"/>
        <dbReference type="ChEBI" id="CHEBI:29101"/>
        <dbReference type="ChEBI" id="CHEBI:29747"/>
    </reaction>
</comment>
<evidence type="ECO:0000256" key="23">
    <source>
        <dbReference type="ARBA" id="ARBA00046038"/>
    </source>
</evidence>
<evidence type="ECO:0000256" key="15">
    <source>
        <dbReference type="ARBA" id="ARBA00023201"/>
    </source>
</evidence>
<evidence type="ECO:0000256" key="27">
    <source>
        <dbReference type="ARBA" id="ARBA00048013"/>
    </source>
</evidence>
<evidence type="ECO:0000256" key="9">
    <source>
        <dbReference type="ARBA" id="ARBA00022989"/>
    </source>
</evidence>
<comment type="catalytic activity">
    <reaction evidence="30">
        <text>tauronorcholate(out) + 2 Na(+)(out) = tauronorcholate(in) + 2 Na(+)(in)</text>
        <dbReference type="Rhea" id="RHEA:71915"/>
        <dbReference type="ChEBI" id="CHEBI:29101"/>
        <dbReference type="ChEBI" id="CHEBI:191405"/>
    </reaction>
</comment>
<keyword evidence="8" id="KW-0769">Symport</keyword>
<feature type="transmembrane region" description="Helical" evidence="31">
    <location>
        <begin position="171"/>
        <end position="193"/>
    </location>
</feature>
<dbReference type="PANTHER" id="PTHR10361:SF19">
    <property type="entry name" value="ILEAL SODIUM_BILE ACID COTRANSPORTER"/>
    <property type="match status" value="1"/>
</dbReference>
<comment type="function">
    <text evidence="23">Plays a critical role in the sodium-dependent reabsorption of bile acids from the lumen of the small intestine. Transports various bile acids, unconjugated or conjugated, such as cholate and taurocholate. Also responsible for bile acid transport in the renal proximal tubules, a salvage mechanism that helps conserve bile acids. Works collaboratively with the Na(+)-taurocholate cotransporting polypeptide (NTCP), the organic solute transporter (OST), and the bile salt export pump (BSEP), to ensure efficacious biological recycling of bile acids during enterohepatic circulation.</text>
</comment>
<reference evidence="32" key="1">
    <citation type="submission" date="2020-04" db="EMBL/GenBank/DDBJ databases">
        <authorList>
            <person name="Neveu A P."/>
        </authorList>
    </citation>
    <scope>NUCLEOTIDE SEQUENCE</scope>
    <source>
        <tissue evidence="32">Whole embryo</tissue>
    </source>
</reference>
<feature type="transmembrane region" description="Helical" evidence="31">
    <location>
        <begin position="266"/>
        <end position="286"/>
    </location>
</feature>
<evidence type="ECO:0000256" key="30">
    <source>
        <dbReference type="ARBA" id="ARBA00049276"/>
    </source>
</evidence>
<evidence type="ECO:0000256" key="8">
    <source>
        <dbReference type="ARBA" id="ARBA00022847"/>
    </source>
</evidence>
<comment type="subcellular location">
    <subcellularLocation>
        <location evidence="1">Membrane</location>
        <topology evidence="1">Multi-pass membrane protein</topology>
    </subcellularLocation>
</comment>
<evidence type="ECO:0000256" key="5">
    <source>
        <dbReference type="ARBA" id="ARBA00022448"/>
    </source>
</evidence>
<proteinExistence type="evidence at transcript level"/>
<evidence type="ECO:0000256" key="24">
    <source>
        <dbReference type="ARBA" id="ARBA00047311"/>
    </source>
</evidence>
<evidence type="ECO:0000256" key="25">
    <source>
        <dbReference type="ARBA" id="ARBA00047596"/>
    </source>
</evidence>
<keyword evidence="7 31" id="KW-0812">Transmembrane</keyword>
<keyword evidence="14" id="KW-0325">Glycoprotein</keyword>
<feature type="transmembrane region" description="Helical" evidence="31">
    <location>
        <begin position="233"/>
        <end position="254"/>
    </location>
</feature>
<comment type="subunit">
    <text evidence="3">Monomer and homodimer.</text>
</comment>
<evidence type="ECO:0000256" key="1">
    <source>
        <dbReference type="ARBA" id="ARBA00004141"/>
    </source>
</evidence>
<organism evidence="32">
    <name type="scientific">Phallusia mammillata</name>
    <dbReference type="NCBI Taxonomy" id="59560"/>
    <lineage>
        <taxon>Eukaryota</taxon>
        <taxon>Metazoa</taxon>
        <taxon>Chordata</taxon>
        <taxon>Tunicata</taxon>
        <taxon>Ascidiacea</taxon>
        <taxon>Phlebobranchia</taxon>
        <taxon>Ascidiidae</taxon>
        <taxon>Phallusia</taxon>
    </lineage>
</organism>
<evidence type="ECO:0000256" key="31">
    <source>
        <dbReference type="SAM" id="Phobius"/>
    </source>
</evidence>
<evidence type="ECO:0000256" key="2">
    <source>
        <dbReference type="ARBA" id="ARBA00006528"/>
    </source>
</evidence>
<keyword evidence="5" id="KW-0813">Transport</keyword>
<evidence type="ECO:0000256" key="7">
    <source>
        <dbReference type="ARBA" id="ARBA00022692"/>
    </source>
</evidence>
<dbReference type="GO" id="GO:0015293">
    <property type="term" value="F:symporter activity"/>
    <property type="evidence" value="ECO:0007669"/>
    <property type="project" value="UniProtKB-KW"/>
</dbReference>
<dbReference type="Gene3D" id="1.20.1530.20">
    <property type="match status" value="1"/>
</dbReference>
<feature type="transmembrane region" description="Helical" evidence="31">
    <location>
        <begin position="298"/>
        <end position="321"/>
    </location>
</feature>
<evidence type="ECO:0000256" key="18">
    <source>
        <dbReference type="ARBA" id="ARBA00032438"/>
    </source>
</evidence>
<dbReference type="GO" id="GO:0006814">
    <property type="term" value="P:sodium ion transport"/>
    <property type="evidence" value="ECO:0007669"/>
    <property type="project" value="UniProtKB-KW"/>
</dbReference>
<dbReference type="InterPro" id="IPR004710">
    <property type="entry name" value="Bilac:Na_transpt"/>
</dbReference>
<dbReference type="GO" id="GO:0016020">
    <property type="term" value="C:membrane"/>
    <property type="evidence" value="ECO:0007669"/>
    <property type="project" value="UniProtKB-SubCell"/>
</dbReference>
<feature type="transmembrane region" description="Helical" evidence="31">
    <location>
        <begin position="44"/>
        <end position="63"/>
    </location>
</feature>
<accession>A0A6F9DSY7</accession>
<comment type="catalytic activity">
    <reaction evidence="27">
        <text>tauro-beta-muricholate(out) + 2 Na(+)(out) = tauro-beta-muricholate(in) + 2 Na(+)(in)</text>
        <dbReference type="Rhea" id="RHEA:72179"/>
        <dbReference type="ChEBI" id="CHEBI:29101"/>
        <dbReference type="ChEBI" id="CHEBI:133064"/>
    </reaction>
</comment>
<evidence type="ECO:0000256" key="17">
    <source>
        <dbReference type="ARBA" id="ARBA00031381"/>
    </source>
</evidence>
<keyword evidence="6" id="KW-0597">Phosphoprotein</keyword>
<comment type="catalytic activity">
    <reaction evidence="21">
        <text>glycocholate(out) + 2 Na(+)(out) = glycocholate(in) + 2 Na(+)(in)</text>
        <dbReference type="Rhea" id="RHEA:71935"/>
        <dbReference type="ChEBI" id="CHEBI:29101"/>
        <dbReference type="ChEBI" id="CHEBI:29746"/>
    </reaction>
</comment>
<evidence type="ECO:0000256" key="20">
    <source>
        <dbReference type="ARBA" id="ARBA00033223"/>
    </source>
</evidence>
<evidence type="ECO:0000256" key="11">
    <source>
        <dbReference type="ARBA" id="ARBA00023055"/>
    </source>
</evidence>
<evidence type="ECO:0000256" key="21">
    <source>
        <dbReference type="ARBA" id="ARBA00034215"/>
    </source>
</evidence>
<comment type="catalytic activity">
    <reaction evidence="26">
        <text>taurodeoxycholate(out) + 2 Na(+)(out) = taurodeoxycholate(in) + 2 Na(+)(in)</text>
        <dbReference type="Rhea" id="RHEA:72087"/>
        <dbReference type="ChEBI" id="CHEBI:29101"/>
        <dbReference type="ChEBI" id="CHEBI:36261"/>
    </reaction>
</comment>
<evidence type="ECO:0000313" key="32">
    <source>
        <dbReference type="EMBL" id="CAB3266096.1"/>
    </source>
</evidence>
<comment type="catalytic activity">
    <reaction evidence="24">
        <text>tauroallocholate(out) + 2 Na(+)(out) = tauroallocholate(in) + 2 Na(+)(in)</text>
        <dbReference type="Rhea" id="RHEA:51840"/>
        <dbReference type="ChEBI" id="CHEBI:29101"/>
        <dbReference type="ChEBI" id="CHEBI:191406"/>
    </reaction>
</comment>
<name>A0A6F9DSY7_9ASCI</name>
<evidence type="ECO:0000256" key="14">
    <source>
        <dbReference type="ARBA" id="ARBA00023180"/>
    </source>
</evidence>
<keyword evidence="9 31" id="KW-1133">Transmembrane helix</keyword>
<evidence type="ECO:0000256" key="28">
    <source>
        <dbReference type="ARBA" id="ARBA00048327"/>
    </source>
</evidence>
<keyword evidence="13 31" id="KW-0472">Membrane</keyword>
<evidence type="ECO:0000256" key="3">
    <source>
        <dbReference type="ARBA" id="ARBA00011407"/>
    </source>
</evidence>
<dbReference type="InterPro" id="IPR038770">
    <property type="entry name" value="Na+/solute_symporter_sf"/>
</dbReference>
<protein>
    <recommendedName>
        <fullName evidence="4">Ileal sodium/bile acid cotransporter</fullName>
    </recommendedName>
    <alternativeName>
        <fullName evidence="18">Apical sodium-dependent bile acid transporter</fullName>
    </alternativeName>
    <alternativeName>
        <fullName evidence="20">Ileal Na(+)/bile acid cotransporter</fullName>
    </alternativeName>
    <alternativeName>
        <fullName evidence="16">Ileal sodium-dependent bile acid transporter</fullName>
    </alternativeName>
    <alternativeName>
        <fullName evidence="19">Na(+)-dependent ileal bile acid transporter</fullName>
    </alternativeName>
    <alternativeName>
        <fullName evidence="17">Solute carrier family 10 member 2</fullName>
    </alternativeName>
</protein>
<feature type="transmembrane region" description="Helical" evidence="31">
    <location>
        <begin position="205"/>
        <end position="227"/>
    </location>
</feature>
<keyword evidence="11" id="KW-0445">Lipid transport</keyword>
<comment type="catalytic activity">
    <reaction evidence="25">
        <text>tauroursodeoxycholate(out) + 2 Na(+)(out) = tauroursodeoxycholate(in) + 2 Na(+)(in)</text>
        <dbReference type="Rhea" id="RHEA:71927"/>
        <dbReference type="ChEBI" id="CHEBI:29101"/>
        <dbReference type="ChEBI" id="CHEBI:132028"/>
    </reaction>
</comment>
<dbReference type="AlphaFoldDB" id="A0A6F9DSY7"/>
<dbReference type="InterPro" id="IPR002657">
    <property type="entry name" value="BilAc:Na_symport/Acr3"/>
</dbReference>
<dbReference type="Pfam" id="PF01758">
    <property type="entry name" value="SBF"/>
    <property type="match status" value="1"/>
</dbReference>
<evidence type="ECO:0000256" key="6">
    <source>
        <dbReference type="ARBA" id="ARBA00022553"/>
    </source>
</evidence>
<comment type="catalytic activity">
    <reaction evidence="29">
        <text>taurochenodeoxycholate(out) + 2 Na(+)(out) = taurochenodeoxycholate(in) + 2 Na(+)(in)</text>
        <dbReference type="Rhea" id="RHEA:71923"/>
        <dbReference type="ChEBI" id="CHEBI:9407"/>
        <dbReference type="ChEBI" id="CHEBI:29101"/>
    </reaction>
</comment>
<evidence type="ECO:0000256" key="4">
    <source>
        <dbReference type="ARBA" id="ARBA00013351"/>
    </source>
</evidence>
<feature type="transmembrane region" description="Helical" evidence="31">
    <location>
        <begin position="138"/>
        <end position="159"/>
    </location>
</feature>
<keyword evidence="12" id="KW-0406">Ion transport</keyword>
<evidence type="ECO:0000256" key="13">
    <source>
        <dbReference type="ARBA" id="ARBA00023136"/>
    </source>
</evidence>
<evidence type="ECO:0000256" key="26">
    <source>
        <dbReference type="ARBA" id="ARBA00047743"/>
    </source>
</evidence>
<keyword evidence="10" id="KW-0915">Sodium</keyword>
<evidence type="ECO:0000256" key="16">
    <source>
        <dbReference type="ARBA" id="ARBA00030792"/>
    </source>
</evidence>
<gene>
    <name evidence="32" type="primary">Slc10a2-003</name>
</gene>
<sequence>MNISTTTSSLHFAVPETTIQDVGIISGNVTDDAIGTILQTTQKLSFIAVIAIMFGLGCSASATRIMNFIKKPKHFLTGIALQLIALPLMGFAITRILSLDMPKTIAMIIQSSSPGGTYSNIVTYWLDGDMDLSIIMTTVSTLLAMGALPLWLYTFSAILHLEENLRVPFGWLGAGLATMIFPVLLGMIVQRFFPSKCKILTRIFTILGSLAVLGVAETTIAVGTYGLKATSAMGAVALLEVCAVATGYGVTRIPFLKFTVPERRTVAIEIVFQSVPVAFNIILLSYQNSPSDVLVSMVSLPFFYGTLQFGTSVILVITYLVMKKFGVKVFVPEDESSDVILDEAEVATDALMKNEDKKDKTSE</sequence>
<comment type="similarity">
    <text evidence="2">Belongs to the bile acid:sodium symporter (BASS) (TC 2.A.28) family.</text>
</comment>
<keyword evidence="15" id="KW-0739">Sodium transport</keyword>
<evidence type="ECO:0000256" key="12">
    <source>
        <dbReference type="ARBA" id="ARBA00023065"/>
    </source>
</evidence>
<evidence type="ECO:0000256" key="10">
    <source>
        <dbReference type="ARBA" id="ARBA00023053"/>
    </source>
</evidence>
<evidence type="ECO:0000256" key="29">
    <source>
        <dbReference type="ARBA" id="ARBA00048338"/>
    </source>
</evidence>